<evidence type="ECO:0000313" key="3">
    <source>
        <dbReference type="Proteomes" id="UP000225433"/>
    </source>
</evidence>
<reference evidence="2 3" key="2">
    <citation type="journal article" date="2017" name="Nat. Microbiol.">
        <title>Natural product diversity associated with the nematode symbionts Photorhabdus and Xenorhabdus.</title>
        <authorList>
            <person name="Tobias N.J."/>
            <person name="Wolff H."/>
            <person name="Djahanschiri B."/>
            <person name="Grundmann F."/>
            <person name="Kronenwerth M."/>
            <person name="Shi Y.M."/>
            <person name="Simonyi S."/>
            <person name="Grun P."/>
            <person name="Shapiro-Ilan D."/>
            <person name="Pidot S.J."/>
            <person name="Stinear T.P."/>
            <person name="Ebersberger I."/>
            <person name="Bode H.B."/>
        </authorList>
    </citation>
    <scope>NUCLEOTIDE SEQUENCE [LARGE SCALE GENOMIC DNA]</scope>
    <source>
        <strain evidence="2 3">DSM 17903</strain>
    </source>
</reference>
<dbReference type="Proteomes" id="UP000225433">
    <property type="component" value="Unassembled WGS sequence"/>
</dbReference>
<dbReference type="Pfam" id="PF12691">
    <property type="entry name" value="Phage_tail_terminator_6"/>
    <property type="match status" value="1"/>
</dbReference>
<dbReference type="EMBL" id="KX517798">
    <property type="protein sequence ID" value="ARD69569.1"/>
    <property type="molecule type" value="Genomic_DNA"/>
</dbReference>
<protein>
    <submittedName>
        <fullName evidence="1">Uncharacterized protein</fullName>
    </submittedName>
</protein>
<name>A0A1V0M3V5_XENHO</name>
<reference evidence="1" key="1">
    <citation type="journal article" date="2017" name="J. Invertebr. Pathol.">
        <title>Identification and bacterial characteristics of Xenorhabdus hominickii ANU101 from an entomopathogenic nematode, Steinernema monticolum.</title>
        <authorList>
            <person name="Park Y."/>
            <person name="Kang S."/>
            <person name="Sadekuzzaman M."/>
            <person name="Kim H."/>
            <person name="Jung J.K."/>
            <person name="Kim Y."/>
        </authorList>
    </citation>
    <scope>NUCLEOTIDE SEQUENCE</scope>
    <source>
        <strain evidence="1">ANU101</strain>
        <plasmid evidence="1">unnamed1</plasmid>
    </source>
</reference>
<geneLocation type="plasmid" evidence="1">
    <name>unnamed1</name>
</geneLocation>
<accession>A0A1V0M3V5</accession>
<sequence>MILEAFTKYLESKGVGKIGKDLFCYYMPPQVTRGYLVMTPNDGISIDPELKGYYQDIFPFMIRAESIVKLNQLSTKVMDIIETRDVSIGGVYFNSIQPVTLPAIYPQNDGGSFEAGVVVEFSCYLLNK</sequence>
<gene>
    <name evidence="2" type="ORF">Xhom_04478</name>
</gene>
<proteinExistence type="predicted"/>
<keyword evidence="1" id="KW-0614">Plasmid</keyword>
<dbReference type="AlphaFoldDB" id="A0A1V0M3V5"/>
<dbReference type="EMBL" id="NJAI01000009">
    <property type="protein sequence ID" value="PHM52400.1"/>
    <property type="molecule type" value="Genomic_DNA"/>
</dbReference>
<dbReference type="InterPro" id="IPR024411">
    <property type="entry name" value="Tail_terminator_phage"/>
</dbReference>
<evidence type="ECO:0000313" key="1">
    <source>
        <dbReference type="EMBL" id="ARD69569.1"/>
    </source>
</evidence>
<organism evidence="1">
    <name type="scientific">Xenorhabdus hominickii</name>
    <dbReference type="NCBI Taxonomy" id="351679"/>
    <lineage>
        <taxon>Bacteria</taxon>
        <taxon>Pseudomonadati</taxon>
        <taxon>Pseudomonadota</taxon>
        <taxon>Gammaproteobacteria</taxon>
        <taxon>Enterobacterales</taxon>
        <taxon>Morganellaceae</taxon>
        <taxon>Xenorhabdus</taxon>
    </lineage>
</organism>
<evidence type="ECO:0000313" key="2">
    <source>
        <dbReference type="EMBL" id="PHM52400.1"/>
    </source>
</evidence>
<dbReference type="RefSeq" id="WP_099139911.1">
    <property type="nucleotide sequence ID" value="NZ_CAWNQJ010000123.1"/>
</dbReference>